<dbReference type="EMBL" id="MVIH01000003">
    <property type="protein sequence ID" value="ORB55047.1"/>
    <property type="molecule type" value="Genomic_DNA"/>
</dbReference>
<dbReference type="InterPro" id="IPR028098">
    <property type="entry name" value="Glyco_trans_4-like_N"/>
</dbReference>
<dbReference type="Proteomes" id="UP000192534">
    <property type="component" value="Unassembled WGS sequence"/>
</dbReference>
<keyword evidence="5" id="KW-1185">Reference proteome</keyword>
<dbReference type="Pfam" id="PF13579">
    <property type="entry name" value="Glyco_trans_4_4"/>
    <property type="match status" value="1"/>
</dbReference>
<comment type="caution">
    <text evidence="4">The sequence shown here is derived from an EMBL/GenBank/DDBJ whole genome shotgun (WGS) entry which is preliminary data.</text>
</comment>
<dbReference type="Gene3D" id="3.40.50.2000">
    <property type="entry name" value="Glycogen Phosphorylase B"/>
    <property type="match status" value="2"/>
</dbReference>
<evidence type="ECO:0000256" key="1">
    <source>
        <dbReference type="ARBA" id="ARBA00022676"/>
    </source>
</evidence>
<name>A0A1X0J082_MYCRH</name>
<feature type="domain" description="Glycosyltransferase subfamily 4-like N-terminal" evidence="3">
    <location>
        <begin position="25"/>
        <end position="173"/>
    </location>
</feature>
<evidence type="ECO:0000313" key="5">
    <source>
        <dbReference type="Proteomes" id="UP000192534"/>
    </source>
</evidence>
<keyword evidence="2" id="KW-0808">Transferase</keyword>
<organism evidence="4 5">
    <name type="scientific">Mycolicibacterium rhodesiae</name>
    <name type="common">Mycobacterium rhodesiae</name>
    <dbReference type="NCBI Taxonomy" id="36814"/>
    <lineage>
        <taxon>Bacteria</taxon>
        <taxon>Bacillati</taxon>
        <taxon>Actinomycetota</taxon>
        <taxon>Actinomycetes</taxon>
        <taxon>Mycobacteriales</taxon>
        <taxon>Mycobacteriaceae</taxon>
        <taxon>Mycolicibacterium</taxon>
    </lineage>
</organism>
<accession>A0A1X0J082</accession>
<dbReference type="PANTHER" id="PTHR12526">
    <property type="entry name" value="GLYCOSYLTRANSFERASE"/>
    <property type="match status" value="1"/>
</dbReference>
<evidence type="ECO:0000259" key="3">
    <source>
        <dbReference type="Pfam" id="PF13579"/>
    </source>
</evidence>
<evidence type="ECO:0000256" key="2">
    <source>
        <dbReference type="ARBA" id="ARBA00022679"/>
    </source>
</evidence>
<dbReference type="CDD" id="cd03794">
    <property type="entry name" value="GT4_WbuB-like"/>
    <property type="match status" value="1"/>
</dbReference>
<dbReference type="AlphaFoldDB" id="A0A1X0J082"/>
<proteinExistence type="predicted"/>
<gene>
    <name evidence="4" type="ORF">BST42_09770</name>
</gene>
<keyword evidence="1" id="KW-0328">Glycosyltransferase</keyword>
<dbReference type="GO" id="GO:0016757">
    <property type="term" value="F:glycosyltransferase activity"/>
    <property type="evidence" value="ECO:0007669"/>
    <property type="project" value="UniProtKB-KW"/>
</dbReference>
<dbReference type="Pfam" id="PF13692">
    <property type="entry name" value="Glyco_trans_1_4"/>
    <property type="match status" value="1"/>
</dbReference>
<evidence type="ECO:0000313" key="4">
    <source>
        <dbReference type="EMBL" id="ORB55047.1"/>
    </source>
</evidence>
<sequence>MARRGMVVEHCYSSEYVGGKGRLELERDDPKTLSFTSITAERPFEKYGPVGRFRYELSYGRAWTDRIREARPDVVIICNTPLFAAERFRRFARRTRTPWILWHQDIISLALGEELHRKFPKSIAQVGARVLSALERRITKSATRVVAIGEEFQSHYSQQWKLNRPGVSVIPNWAPLEDITPRSLENPWSTEWIPERGSLTLLYAGTLGRKHNPHLLVDLIKAARCRGLDARLVVASEGEGADLILARTGDFPQGTIRVIAFQPADQLPDMLSAADVLVAILEPEASKFSIPSKVLSYLAAGRPVLGLMPAHNPAANDIAAAGGLVAPPTPEGVAHAVEWLASISNDPASRAQLGIRSRMLAEQRFDINKIADQFYDLLVAAATDGTPRAEYGTGFFRKSLPRDGLGRLRT</sequence>
<protein>
    <recommendedName>
        <fullName evidence="3">Glycosyltransferase subfamily 4-like N-terminal domain-containing protein</fullName>
    </recommendedName>
</protein>
<reference evidence="4 5" key="1">
    <citation type="submission" date="2016-12" db="EMBL/GenBank/DDBJ databases">
        <title>The new phylogeny of genus Mycobacterium.</title>
        <authorList>
            <person name="Tortoli E."/>
            <person name="Trovato A."/>
            <person name="Cirillo D.M."/>
        </authorList>
    </citation>
    <scope>NUCLEOTIDE SEQUENCE [LARGE SCALE GENOMIC DNA]</scope>
    <source>
        <strain evidence="4 5">DSM 44223</strain>
    </source>
</reference>
<dbReference type="PANTHER" id="PTHR12526:SF638">
    <property type="entry name" value="SPORE COAT PROTEIN SA"/>
    <property type="match status" value="1"/>
</dbReference>
<dbReference type="SUPFAM" id="SSF53756">
    <property type="entry name" value="UDP-Glycosyltransferase/glycogen phosphorylase"/>
    <property type="match status" value="1"/>
</dbReference>